<gene>
    <name evidence="1" type="ORF">KC19_VG004300</name>
</gene>
<evidence type="ECO:0000313" key="2">
    <source>
        <dbReference type="Proteomes" id="UP000822688"/>
    </source>
</evidence>
<accession>A0A8T0HKL2</accession>
<comment type="caution">
    <text evidence="1">The sequence shown here is derived from an EMBL/GenBank/DDBJ whole genome shotgun (WGS) entry which is preliminary data.</text>
</comment>
<sequence>MLSWASYLHLLNPFERVKEEPKLAYVDAHFVSPPQASYGVFPVSRNLPVSEQTGTLCRLYFGEVVMASNGFVPISAPDQNYGRDKFCSLGTHRRRQVQGRTTPFQYLYPGFLAAPVLHHPALQVDGQSQSMGSQFMGPSPISHANVGMPFLGSTSYIHLRSQFIAGVAPTAMSCVSSSTYSGG</sequence>
<proteinExistence type="predicted"/>
<dbReference type="AlphaFoldDB" id="A0A8T0HKL2"/>
<name>A0A8T0HKL2_CERPU</name>
<organism evidence="1 2">
    <name type="scientific">Ceratodon purpureus</name>
    <name type="common">Fire moss</name>
    <name type="synonym">Dicranum purpureum</name>
    <dbReference type="NCBI Taxonomy" id="3225"/>
    <lineage>
        <taxon>Eukaryota</taxon>
        <taxon>Viridiplantae</taxon>
        <taxon>Streptophyta</taxon>
        <taxon>Embryophyta</taxon>
        <taxon>Bryophyta</taxon>
        <taxon>Bryophytina</taxon>
        <taxon>Bryopsida</taxon>
        <taxon>Dicranidae</taxon>
        <taxon>Pseudoditrichales</taxon>
        <taxon>Ditrichaceae</taxon>
        <taxon>Ceratodon</taxon>
    </lineage>
</organism>
<dbReference type="EMBL" id="CM026426">
    <property type="protein sequence ID" value="KAG0571351.1"/>
    <property type="molecule type" value="Genomic_DNA"/>
</dbReference>
<dbReference type="Proteomes" id="UP000822688">
    <property type="component" value="Chromosome V"/>
</dbReference>
<evidence type="ECO:0000313" key="1">
    <source>
        <dbReference type="EMBL" id="KAG0571351.1"/>
    </source>
</evidence>
<keyword evidence="2" id="KW-1185">Reference proteome</keyword>
<reference evidence="1" key="1">
    <citation type="submission" date="2020-06" db="EMBL/GenBank/DDBJ databases">
        <title>WGS assembly of Ceratodon purpureus strain R40.</title>
        <authorList>
            <person name="Carey S.B."/>
            <person name="Jenkins J."/>
            <person name="Shu S."/>
            <person name="Lovell J.T."/>
            <person name="Sreedasyam A."/>
            <person name="Maumus F."/>
            <person name="Tiley G.P."/>
            <person name="Fernandez-Pozo N."/>
            <person name="Barry K."/>
            <person name="Chen C."/>
            <person name="Wang M."/>
            <person name="Lipzen A."/>
            <person name="Daum C."/>
            <person name="Saski C.A."/>
            <person name="Payton A.C."/>
            <person name="Mcbreen J.C."/>
            <person name="Conrad R.E."/>
            <person name="Kollar L.M."/>
            <person name="Olsson S."/>
            <person name="Huttunen S."/>
            <person name="Landis J.B."/>
            <person name="Wickett N.J."/>
            <person name="Johnson M.G."/>
            <person name="Rensing S.A."/>
            <person name="Grimwood J."/>
            <person name="Schmutz J."/>
            <person name="Mcdaniel S.F."/>
        </authorList>
    </citation>
    <scope>NUCLEOTIDE SEQUENCE</scope>
    <source>
        <strain evidence="1">R40</strain>
    </source>
</reference>
<protein>
    <submittedName>
        <fullName evidence="1">Uncharacterized protein</fullName>
    </submittedName>
</protein>